<keyword evidence="2" id="KW-0067">ATP-binding</keyword>
<feature type="region of interest" description="Disordered" evidence="1">
    <location>
        <begin position="123"/>
        <end position="234"/>
    </location>
</feature>
<comment type="caution">
    <text evidence="2">The sequence shown here is derived from an EMBL/GenBank/DDBJ whole genome shotgun (WGS) entry which is preliminary data.</text>
</comment>
<dbReference type="InterPro" id="IPR027417">
    <property type="entry name" value="P-loop_NTPase"/>
</dbReference>
<keyword evidence="3" id="KW-1185">Reference proteome</keyword>
<dbReference type="CDD" id="cd18809">
    <property type="entry name" value="SF1_C_RecD"/>
    <property type="match status" value="1"/>
</dbReference>
<sequence>MEMASEDNQEDSEATACQMQSDSATASPVVKQLCKIRTPDAKAFKRLTGAGVCASTPLSCVKSLFARSETHVRISNVPKLFLEVLHPVAVGALTNFSSKIAFHDHSLLVERFCESELAIKDEDQDEDDDCYGDATYLPEDDGEEDDDCLESSDSADRATGPKFKGCNGNQANGNINDDDLQSSVTDDPALGPKSYNSCEVNRANANVHDDDLQSSVTGDRAMGPKSHNSCDDNRANDVNTIGTVHDILFAPESDTPSVILCHFPSYNGPSLIPGSNLVPIKNILKPWTNDNGVNCTRYQFPITLCNACSIHKSQGMTLDKAKINIGEQDFSLGLSYVAFSGVRSLNYLLIEPFCVKRLERSHSVLATLEMKKDFLENI</sequence>
<dbReference type="EMBL" id="JAHWGI010001065">
    <property type="protein sequence ID" value="KAK3922103.1"/>
    <property type="molecule type" value="Genomic_DNA"/>
</dbReference>
<proteinExistence type="predicted"/>
<organism evidence="2 3">
    <name type="scientific">Frankliniella fusca</name>
    <dbReference type="NCBI Taxonomy" id="407009"/>
    <lineage>
        <taxon>Eukaryota</taxon>
        <taxon>Metazoa</taxon>
        <taxon>Ecdysozoa</taxon>
        <taxon>Arthropoda</taxon>
        <taxon>Hexapoda</taxon>
        <taxon>Insecta</taxon>
        <taxon>Pterygota</taxon>
        <taxon>Neoptera</taxon>
        <taxon>Paraneoptera</taxon>
        <taxon>Thysanoptera</taxon>
        <taxon>Terebrantia</taxon>
        <taxon>Thripoidea</taxon>
        <taxon>Thripidae</taxon>
        <taxon>Frankliniella</taxon>
    </lineage>
</organism>
<reference evidence="2" key="1">
    <citation type="submission" date="2021-07" db="EMBL/GenBank/DDBJ databases">
        <authorList>
            <person name="Catto M.A."/>
            <person name="Jacobson A."/>
            <person name="Kennedy G."/>
            <person name="Labadie P."/>
            <person name="Hunt B.G."/>
            <person name="Srinivasan R."/>
        </authorList>
    </citation>
    <scope>NUCLEOTIDE SEQUENCE</scope>
    <source>
        <strain evidence="2">PL_HMW_Pooled</strain>
        <tissue evidence="2">Head</tissue>
    </source>
</reference>
<evidence type="ECO:0000256" key="1">
    <source>
        <dbReference type="SAM" id="MobiDB-lite"/>
    </source>
</evidence>
<feature type="compositionally biased region" description="Acidic residues" evidence="1">
    <location>
        <begin position="1"/>
        <end position="13"/>
    </location>
</feature>
<dbReference type="PANTHER" id="PTHR47642:SF3">
    <property type="entry name" value="ATP-DEPENDENT DNA HELICASE"/>
    <property type="match status" value="1"/>
</dbReference>
<reference evidence="2" key="2">
    <citation type="journal article" date="2023" name="BMC Genomics">
        <title>Pest status, molecular evolution, and epigenetic factors derived from the genome assembly of Frankliniella fusca, a thysanopteran phytovirus vector.</title>
        <authorList>
            <person name="Catto M.A."/>
            <person name="Labadie P.E."/>
            <person name="Jacobson A.L."/>
            <person name="Kennedy G.G."/>
            <person name="Srinivasan R."/>
            <person name="Hunt B.G."/>
        </authorList>
    </citation>
    <scope>NUCLEOTIDE SEQUENCE</scope>
    <source>
        <strain evidence="2">PL_HMW_Pooled</strain>
    </source>
</reference>
<dbReference type="InterPro" id="IPR051055">
    <property type="entry name" value="PIF1_helicase"/>
</dbReference>
<keyword evidence="2" id="KW-0547">Nucleotide-binding</keyword>
<dbReference type="PANTHER" id="PTHR47642">
    <property type="entry name" value="ATP-DEPENDENT DNA HELICASE"/>
    <property type="match status" value="1"/>
</dbReference>
<feature type="compositionally biased region" description="Acidic residues" evidence="1">
    <location>
        <begin position="138"/>
        <end position="150"/>
    </location>
</feature>
<dbReference type="GO" id="GO:0004386">
    <property type="term" value="F:helicase activity"/>
    <property type="evidence" value="ECO:0007669"/>
    <property type="project" value="UniProtKB-KW"/>
</dbReference>
<dbReference type="SUPFAM" id="SSF52540">
    <property type="entry name" value="P-loop containing nucleoside triphosphate hydrolases"/>
    <property type="match status" value="1"/>
</dbReference>
<protein>
    <submittedName>
        <fullName evidence="2">ATP-dependent DNA helicase</fullName>
    </submittedName>
</protein>
<evidence type="ECO:0000313" key="2">
    <source>
        <dbReference type="EMBL" id="KAK3922103.1"/>
    </source>
</evidence>
<dbReference type="AlphaFoldDB" id="A0AAE1HJ46"/>
<accession>A0AAE1HJ46</accession>
<feature type="region of interest" description="Disordered" evidence="1">
    <location>
        <begin position="1"/>
        <end position="21"/>
    </location>
</feature>
<gene>
    <name evidence="2" type="ORF">KUF71_011279</name>
</gene>
<name>A0AAE1HJ46_9NEOP</name>
<keyword evidence="2" id="KW-0378">Hydrolase</keyword>
<keyword evidence="2" id="KW-0347">Helicase</keyword>
<evidence type="ECO:0000313" key="3">
    <source>
        <dbReference type="Proteomes" id="UP001219518"/>
    </source>
</evidence>
<dbReference type="Proteomes" id="UP001219518">
    <property type="component" value="Unassembled WGS sequence"/>
</dbReference>
<feature type="compositionally biased region" description="Polar residues" evidence="1">
    <location>
        <begin position="167"/>
        <end position="185"/>
    </location>
</feature>